<comment type="caution">
    <text evidence="2">The sequence shown here is derived from an EMBL/GenBank/DDBJ whole genome shotgun (WGS) entry which is preliminary data.</text>
</comment>
<dbReference type="EMBL" id="LLZH01000292">
    <property type="protein sequence ID" value="KUL28037.1"/>
    <property type="molecule type" value="Genomic_DNA"/>
</dbReference>
<dbReference type="Proteomes" id="UP000053244">
    <property type="component" value="Unassembled WGS sequence"/>
</dbReference>
<evidence type="ECO:0008006" key="4">
    <source>
        <dbReference type="Google" id="ProtNLM"/>
    </source>
</evidence>
<proteinExistence type="predicted"/>
<feature type="chain" id="PRO_5007097824" description="Secreted protein" evidence="1">
    <location>
        <begin position="19"/>
        <end position="161"/>
    </location>
</feature>
<evidence type="ECO:0000313" key="2">
    <source>
        <dbReference type="EMBL" id="KUL28037.1"/>
    </source>
</evidence>
<dbReference type="AlphaFoldDB" id="A0A101JJP6"/>
<protein>
    <recommendedName>
        <fullName evidence="4">Secreted protein</fullName>
    </recommendedName>
</protein>
<keyword evidence="1" id="KW-0732">Signal</keyword>
<feature type="signal peptide" evidence="1">
    <location>
        <begin position="1"/>
        <end position="18"/>
    </location>
</feature>
<evidence type="ECO:0000256" key="1">
    <source>
        <dbReference type="SAM" id="SignalP"/>
    </source>
</evidence>
<accession>A0A101JJP6</accession>
<evidence type="ECO:0000313" key="3">
    <source>
        <dbReference type="Proteomes" id="UP000053244"/>
    </source>
</evidence>
<name>A0A101JJP6_9ACTN</name>
<keyword evidence="3" id="KW-1185">Reference proteome</keyword>
<reference evidence="2 3" key="1">
    <citation type="submission" date="2015-10" db="EMBL/GenBank/DDBJ databases">
        <authorList>
            <person name="Gilbert D.G."/>
        </authorList>
    </citation>
    <scope>NUCLEOTIDE SEQUENCE [LARGE SCALE GENOMIC DNA]</scope>
    <source>
        <strain evidence="2 3">NRRL B-16712</strain>
    </source>
</reference>
<gene>
    <name evidence="2" type="ORF">ADL15_33075</name>
</gene>
<sequence length="161" mass="17831">MATLLAALVAFAPTPGHAAVPRDAASPVSAAAARGTCTTVGCGGEVTNHSQHYIRISNNWCFDSGANYYGDRLYPCYPWQNWDRSDLYPADMWLTQNQYSGNYVKYRDTDAFMASAGCTTVVNKWIGPALLGRYEYNRHNTTSAWIKVNDAQFIDVLQITC</sequence>
<organism evidence="2 3">
    <name type="scientific">Actinoplanes awajinensis subsp. mycoplanecinus</name>
    <dbReference type="NCBI Taxonomy" id="135947"/>
    <lineage>
        <taxon>Bacteria</taxon>
        <taxon>Bacillati</taxon>
        <taxon>Actinomycetota</taxon>
        <taxon>Actinomycetes</taxon>
        <taxon>Micromonosporales</taxon>
        <taxon>Micromonosporaceae</taxon>
        <taxon>Actinoplanes</taxon>
    </lineage>
</organism>